<comment type="similarity">
    <text evidence="2 6">Belongs to the NDK family.</text>
</comment>
<evidence type="ECO:0000259" key="7">
    <source>
        <dbReference type="SMART" id="SM00562"/>
    </source>
</evidence>
<dbReference type="PANTHER" id="PTHR11349">
    <property type="entry name" value="NUCLEOSIDE DIPHOSPHATE KINASE"/>
    <property type="match status" value="1"/>
</dbReference>
<evidence type="ECO:0000256" key="3">
    <source>
        <dbReference type="ARBA" id="ARBA00012966"/>
    </source>
</evidence>
<protein>
    <recommendedName>
        <fullName evidence="3">nucleoside-diphosphate kinase</fullName>
        <ecNumber evidence="3">2.7.4.6</ecNumber>
    </recommendedName>
</protein>
<dbReference type="CDD" id="cd04413">
    <property type="entry name" value="NDPk_I"/>
    <property type="match status" value="1"/>
</dbReference>
<evidence type="ECO:0000256" key="1">
    <source>
        <dbReference type="ARBA" id="ARBA00001946"/>
    </source>
</evidence>
<evidence type="ECO:0000313" key="8">
    <source>
        <dbReference type="EMBL" id="OGK40199.1"/>
    </source>
</evidence>
<feature type="domain" description="Nucleoside diphosphate kinase-like" evidence="7">
    <location>
        <begin position="2"/>
        <end position="183"/>
    </location>
</feature>
<keyword evidence="5 8" id="KW-0418">Kinase</keyword>
<evidence type="ECO:0000256" key="4">
    <source>
        <dbReference type="ARBA" id="ARBA00022679"/>
    </source>
</evidence>
<organism evidence="8 9">
    <name type="scientific">Candidatus Roizmanbacteria bacterium RIFCSPLOWO2_01_FULL_37_12</name>
    <dbReference type="NCBI Taxonomy" id="1802056"/>
    <lineage>
        <taxon>Bacteria</taxon>
        <taxon>Candidatus Roizmaniibacteriota</taxon>
    </lineage>
</organism>
<accession>A0A1F7IA25</accession>
<dbReference type="PROSITE" id="PS51374">
    <property type="entry name" value="NDPK_LIKE"/>
    <property type="match status" value="1"/>
</dbReference>
<keyword evidence="4" id="KW-0808">Transferase</keyword>
<name>A0A1F7IA25_9BACT</name>
<comment type="caution">
    <text evidence="8">The sequence shown here is derived from an EMBL/GenBank/DDBJ whole genome shotgun (WGS) entry which is preliminary data.</text>
</comment>
<proteinExistence type="inferred from homology"/>
<dbReference type="InterPro" id="IPR034907">
    <property type="entry name" value="NDK-like_dom"/>
</dbReference>
<gene>
    <name evidence="8" type="ORF">A2954_01650</name>
</gene>
<dbReference type="AlphaFoldDB" id="A0A1F7IA25"/>
<evidence type="ECO:0000256" key="2">
    <source>
        <dbReference type="ARBA" id="ARBA00008142"/>
    </source>
</evidence>
<dbReference type="EC" id="2.7.4.6" evidence="3"/>
<dbReference type="Pfam" id="PF00334">
    <property type="entry name" value="NDK"/>
    <property type="match status" value="2"/>
</dbReference>
<dbReference type="Gene3D" id="3.30.70.141">
    <property type="entry name" value="Nucleoside diphosphate kinase-like domain"/>
    <property type="match status" value="1"/>
</dbReference>
<comment type="caution">
    <text evidence="6">Lacks conserved residue(s) required for the propagation of feature annotation.</text>
</comment>
<dbReference type="STRING" id="1802056.A2954_01650"/>
<evidence type="ECO:0000256" key="6">
    <source>
        <dbReference type="PROSITE-ProRule" id="PRU00706"/>
    </source>
</evidence>
<dbReference type="Proteomes" id="UP000177698">
    <property type="component" value="Unassembled WGS sequence"/>
</dbReference>
<evidence type="ECO:0000313" key="9">
    <source>
        <dbReference type="Proteomes" id="UP000177698"/>
    </source>
</evidence>
<dbReference type="SMART" id="SM00562">
    <property type="entry name" value="NDK"/>
    <property type="match status" value="1"/>
</dbReference>
<evidence type="ECO:0000256" key="5">
    <source>
        <dbReference type="ARBA" id="ARBA00022777"/>
    </source>
</evidence>
<sequence length="193" mass="21658">MEERSLVVVKPDGVVRGLAGKIISRFEEVGLKIVAVKLLKVSKSLAERHYPGDREAWLRGMGEKTLENYKKFRVDAIKLLGTNDTHEIGKMIQKWLVDYIVSGPVLAFVVEGPHAVELVRKICGNTLPLLSSPGTIRGDYAFDSSYLANTGKRAIKNLVHSSGSIEEADYEIPLWFGKDELQEYQRVEEKAMR</sequence>
<reference evidence="8 9" key="1">
    <citation type="journal article" date="2016" name="Nat. Commun.">
        <title>Thousands of microbial genomes shed light on interconnected biogeochemical processes in an aquifer system.</title>
        <authorList>
            <person name="Anantharaman K."/>
            <person name="Brown C.T."/>
            <person name="Hug L.A."/>
            <person name="Sharon I."/>
            <person name="Castelle C.J."/>
            <person name="Probst A.J."/>
            <person name="Thomas B.C."/>
            <person name="Singh A."/>
            <person name="Wilkins M.J."/>
            <person name="Karaoz U."/>
            <person name="Brodie E.L."/>
            <person name="Williams K.H."/>
            <person name="Hubbard S.S."/>
            <person name="Banfield J.F."/>
        </authorList>
    </citation>
    <scope>NUCLEOTIDE SEQUENCE [LARGE SCALE GENOMIC DNA]</scope>
</reference>
<dbReference type="InterPro" id="IPR036850">
    <property type="entry name" value="NDK-like_dom_sf"/>
</dbReference>
<dbReference type="GO" id="GO:0004550">
    <property type="term" value="F:nucleoside diphosphate kinase activity"/>
    <property type="evidence" value="ECO:0007669"/>
    <property type="project" value="UniProtKB-EC"/>
</dbReference>
<dbReference type="EMBL" id="MGAG01000027">
    <property type="protein sequence ID" value="OGK40199.1"/>
    <property type="molecule type" value="Genomic_DNA"/>
</dbReference>
<comment type="cofactor">
    <cofactor evidence="1">
        <name>Mg(2+)</name>
        <dbReference type="ChEBI" id="CHEBI:18420"/>
    </cofactor>
</comment>
<dbReference type="SUPFAM" id="SSF54919">
    <property type="entry name" value="Nucleoside diphosphate kinase, NDK"/>
    <property type="match status" value="1"/>
</dbReference>